<reference evidence="2" key="1">
    <citation type="submission" date="2022-05" db="EMBL/GenBank/DDBJ databases">
        <title>Genomic analysis of Brachybacterium sp. CBA3104.</title>
        <authorList>
            <person name="Roh S.W."/>
            <person name="Kim Y.B."/>
            <person name="Kim Y."/>
        </authorList>
    </citation>
    <scope>NUCLEOTIDE SEQUENCE</scope>
    <source>
        <strain evidence="2">CBA3104</strain>
    </source>
</reference>
<feature type="transmembrane region" description="Helical" evidence="1">
    <location>
        <begin position="66"/>
        <end position="87"/>
    </location>
</feature>
<evidence type="ECO:0000256" key="1">
    <source>
        <dbReference type="SAM" id="Phobius"/>
    </source>
</evidence>
<proteinExistence type="predicted"/>
<gene>
    <name evidence="2" type="ORF">M4486_03840</name>
</gene>
<feature type="transmembrane region" description="Helical" evidence="1">
    <location>
        <begin position="34"/>
        <end position="54"/>
    </location>
</feature>
<evidence type="ECO:0000313" key="3">
    <source>
        <dbReference type="Proteomes" id="UP001055868"/>
    </source>
</evidence>
<keyword evidence="1" id="KW-1133">Transmembrane helix</keyword>
<accession>A0ABY4NAT4</accession>
<dbReference type="SUPFAM" id="SSF140990">
    <property type="entry name" value="FtsH protease domain-like"/>
    <property type="match status" value="1"/>
</dbReference>
<dbReference type="InterPro" id="IPR037219">
    <property type="entry name" value="Peptidase_M41-like"/>
</dbReference>
<keyword evidence="3" id="KW-1185">Reference proteome</keyword>
<keyword evidence="1" id="KW-0812">Transmembrane</keyword>
<name>A0ABY4NAT4_9MICO</name>
<dbReference type="Proteomes" id="UP001055868">
    <property type="component" value="Chromosome"/>
</dbReference>
<dbReference type="EMBL" id="CP097218">
    <property type="protein sequence ID" value="UQN30484.1"/>
    <property type="molecule type" value="Genomic_DNA"/>
</dbReference>
<evidence type="ECO:0008006" key="4">
    <source>
        <dbReference type="Google" id="ProtNLM"/>
    </source>
</evidence>
<organism evidence="2 3">
    <name type="scientific">Brachybacterium kimchii</name>
    <dbReference type="NCBI Taxonomy" id="2942909"/>
    <lineage>
        <taxon>Bacteria</taxon>
        <taxon>Bacillati</taxon>
        <taxon>Actinomycetota</taxon>
        <taxon>Actinomycetes</taxon>
        <taxon>Micrococcales</taxon>
        <taxon>Dermabacteraceae</taxon>
        <taxon>Brachybacterium</taxon>
    </lineage>
</organism>
<evidence type="ECO:0000313" key="2">
    <source>
        <dbReference type="EMBL" id="UQN30484.1"/>
    </source>
</evidence>
<protein>
    <recommendedName>
        <fullName evidence="4">Peptidase M48 domain-containing protein</fullName>
    </recommendedName>
</protein>
<sequence>MALHRTRPEPLVVVHDVLQWVWSALCRFGRRMPWTLVFATFALTMLSPFLAVTLGEFARKAGAEGVVFLGIICAVALLMVRIGNIFARRTREEHRDPPFDVLRARRIATASPAPSDLVTEYGEDVASAARDAAPPHADSTVLRDLARDLATRSTPTQWQTLRRRAEHEAAHTVAAHELGAVITGVWATGSRASQIGGAVHSSIAGLGATGVAHEWASAVGALAGTVWDQNHGITDQGGRNDLQIVAGLLTQILIWGERPPGFEGPMTYESLLTGLTTRTRQLLTDNDALVHAVADRIEARPDETLTEHDLADLWERE</sequence>
<keyword evidence="1" id="KW-0472">Membrane</keyword>
<dbReference type="RefSeq" id="WP_249479813.1">
    <property type="nucleotide sequence ID" value="NZ_CP097218.1"/>
</dbReference>